<evidence type="ECO:0000313" key="4">
    <source>
        <dbReference type="Proteomes" id="UP000005087"/>
    </source>
</evidence>
<evidence type="ECO:0000256" key="1">
    <source>
        <dbReference type="ARBA" id="ARBA00022679"/>
    </source>
</evidence>
<dbReference type="InterPro" id="IPR001296">
    <property type="entry name" value="Glyco_trans_1"/>
</dbReference>
<feature type="domain" description="Glycosyl transferase family 1" evidence="2">
    <location>
        <begin position="574"/>
        <end position="691"/>
    </location>
</feature>
<gene>
    <name evidence="3" type="ORF">SacglDRAFT_00129</name>
</gene>
<organism evidence="3 4">
    <name type="scientific">Saccharomonospora glauca K62</name>
    <dbReference type="NCBI Taxonomy" id="928724"/>
    <lineage>
        <taxon>Bacteria</taxon>
        <taxon>Bacillati</taxon>
        <taxon>Actinomycetota</taxon>
        <taxon>Actinomycetes</taxon>
        <taxon>Pseudonocardiales</taxon>
        <taxon>Pseudonocardiaceae</taxon>
        <taxon>Saccharomonospora</taxon>
    </lineage>
</organism>
<dbReference type="STRING" id="928724.SacglDRAFT_00129"/>
<keyword evidence="1 3" id="KW-0808">Transferase</keyword>
<dbReference type="RefSeq" id="WP_005460825.1">
    <property type="nucleotide sequence ID" value="NZ_CM001484.1"/>
</dbReference>
<feature type="domain" description="Glycosyl transferase family 1" evidence="2">
    <location>
        <begin position="199"/>
        <end position="332"/>
    </location>
</feature>
<reference evidence="3 4" key="1">
    <citation type="submission" date="2011-09" db="EMBL/GenBank/DDBJ databases">
        <authorList>
            <consortium name="US DOE Joint Genome Institute (JGI-PGF)"/>
            <person name="Lucas S."/>
            <person name="Han J."/>
            <person name="Lapidus A."/>
            <person name="Cheng J.-F."/>
            <person name="Goodwin L."/>
            <person name="Pitluck S."/>
            <person name="Peters L."/>
            <person name="Land M.L."/>
            <person name="Hauser L."/>
            <person name="Brambilla E."/>
            <person name="Klenk H.-P."/>
            <person name="Woyke T.J."/>
        </authorList>
    </citation>
    <scope>NUCLEOTIDE SEQUENCE [LARGE SCALE GENOMIC DNA]</scope>
    <source>
        <strain evidence="3 4">K62</strain>
    </source>
</reference>
<dbReference type="OrthoDB" id="5679686at2"/>
<accession>I1CWL9</accession>
<dbReference type="PANTHER" id="PTHR46656">
    <property type="entry name" value="PUTATIVE-RELATED"/>
    <property type="match status" value="1"/>
</dbReference>
<reference evidence="4" key="2">
    <citation type="submission" date="2012-01" db="EMBL/GenBank/DDBJ databases">
        <title>Noncontiguous Finished sequence of chromosome of Saccharomonospora glauca K62.</title>
        <authorList>
            <consortium name="US DOE Joint Genome Institute"/>
            <person name="Lucas S."/>
            <person name="Han J."/>
            <person name="Lapidus A."/>
            <person name="Cheng J.-F."/>
            <person name="Goodwin L."/>
            <person name="Pitluck S."/>
            <person name="Peters L."/>
            <person name="Mikhailova N."/>
            <person name="Held B."/>
            <person name="Detter J.C."/>
            <person name="Han C."/>
            <person name="Tapia R."/>
            <person name="Land M."/>
            <person name="Hauser L."/>
            <person name="Kyrpides N."/>
            <person name="Ivanova N."/>
            <person name="Pagani I."/>
            <person name="Brambilla E.-M."/>
            <person name="Klenk H.-P."/>
            <person name="Woyke T."/>
        </authorList>
    </citation>
    <scope>NUCLEOTIDE SEQUENCE [LARGE SCALE GENOMIC DNA]</scope>
    <source>
        <strain evidence="4">K62</strain>
    </source>
</reference>
<dbReference type="GO" id="GO:0016757">
    <property type="term" value="F:glycosyltransferase activity"/>
    <property type="evidence" value="ECO:0007669"/>
    <property type="project" value="InterPro"/>
</dbReference>
<dbReference type="SUPFAM" id="SSF53756">
    <property type="entry name" value="UDP-Glycosyltransferase/glycogen phosphorylase"/>
    <property type="match status" value="2"/>
</dbReference>
<dbReference type="Pfam" id="PF00534">
    <property type="entry name" value="Glycos_transf_1"/>
    <property type="match status" value="2"/>
</dbReference>
<dbReference type="CDD" id="cd03801">
    <property type="entry name" value="GT4_PimA-like"/>
    <property type="match status" value="2"/>
</dbReference>
<dbReference type="HOGENOM" id="CLU_357484_0_0_11"/>
<dbReference type="PANTHER" id="PTHR46656:SF3">
    <property type="entry name" value="PUTATIVE-RELATED"/>
    <property type="match status" value="1"/>
</dbReference>
<dbReference type="AlphaFoldDB" id="I1CWL9"/>
<evidence type="ECO:0000259" key="2">
    <source>
        <dbReference type="Pfam" id="PF00534"/>
    </source>
</evidence>
<name>I1CWL9_9PSEU</name>
<evidence type="ECO:0000313" key="3">
    <source>
        <dbReference type="EMBL" id="EIE97093.1"/>
    </source>
</evidence>
<dbReference type="Proteomes" id="UP000005087">
    <property type="component" value="Chromosome"/>
</dbReference>
<keyword evidence="4" id="KW-1185">Reference proteome</keyword>
<dbReference type="eggNOG" id="COG0438">
    <property type="taxonomic scope" value="Bacteria"/>
</dbReference>
<sequence>MKHRMWTPLPPERSGIADYSYELLEELSRIVDVTAVGRDPEKAQVPPGVAVVGPDDEAPDGVLHTYHMGNHAGGHSWLYRRALTTPGVVVLHDTSLLDFHIGYFGGLETEEFREELRYAHGPIWGDPQDPALLNGWPALEVDGVKHLDRTMTMERRLVSASRGVLVHDPYAANWLRDRYPGLPVHTVPSGAPIREDTGRAETRERLGWNDEHVVFGIFGGFNRIKRTTVAVLAFADIRSRWPQARLLIAGHGDASDVVAEVRQLIEERGLSDSVHFSLAPNKDEFEELITATDVVLNLRWPTAGETSAVMMRAFGAGKVVITSDLPQHRHFDPEFCWLVPTDPAEEAETLSTLLERVMCWPEEAREAGRKARDYVRENASWPVVAEAYRKALEAIGAELDKAPAVVPPRPGVNVFADPRATTGLAEAARRHTLALVAAGVDVTFTEFNTRAPNRSLTPPRELTELRRGKDHPVDLWLVNVNEFHLVPEHALDRYTIALWAWELPEAPTFVSDQLSRVDELWVVSSFVADAFRTAIDVPITVIPNVVPQRPDVRGDRAKFGLPDDGLVVLFTFSASSSDARKNPWAVIEAFRRAFRPDEWGTSAHLVIKAVDLHRFPELSAELAQAVASVNGTLIGRDLTREDMDCLLATCDVYVSLHRSEGFGLGMAEAMAMGKPVIATGYGGNVDFMPPGAAAVVGYDVRPITEDDHRFGADFGYWYRPGQLWAEPDVDQAARWLRRLAESPTLRRTMGARGAEAVRAVCGPEAVGAAMAERLREIGL</sequence>
<protein>
    <submittedName>
        <fullName evidence="3">Glycosyltransferase</fullName>
    </submittedName>
</protein>
<dbReference type="Gene3D" id="3.40.50.2000">
    <property type="entry name" value="Glycogen Phosphorylase B"/>
    <property type="match status" value="2"/>
</dbReference>
<dbReference type="EMBL" id="CM001484">
    <property type="protein sequence ID" value="EIE97093.1"/>
    <property type="molecule type" value="Genomic_DNA"/>
</dbReference>
<proteinExistence type="predicted"/>